<comment type="caution">
    <text evidence="2">The sequence shown here is derived from an EMBL/GenBank/DDBJ whole genome shotgun (WGS) entry which is preliminary data.</text>
</comment>
<feature type="signal peptide" evidence="1">
    <location>
        <begin position="1"/>
        <end position="24"/>
    </location>
</feature>
<dbReference type="Gene3D" id="3.50.50.60">
    <property type="entry name" value="FAD/NAD(P)-binding domain"/>
    <property type="match status" value="1"/>
</dbReference>
<dbReference type="Proteomes" id="UP001515480">
    <property type="component" value="Unassembled WGS sequence"/>
</dbReference>
<gene>
    <name evidence="2" type="ORF">AB1Y20_005793</name>
</gene>
<evidence type="ECO:0000313" key="3">
    <source>
        <dbReference type="Proteomes" id="UP001515480"/>
    </source>
</evidence>
<evidence type="ECO:0008006" key="4">
    <source>
        <dbReference type="Google" id="ProtNLM"/>
    </source>
</evidence>
<dbReference type="EMBL" id="JBGBPQ010000014">
    <property type="protein sequence ID" value="KAL1510968.1"/>
    <property type="molecule type" value="Genomic_DNA"/>
</dbReference>
<protein>
    <recommendedName>
        <fullName evidence="4">L-ornithine N(5)-monooxygenase</fullName>
    </recommendedName>
</protein>
<dbReference type="PANTHER" id="PTHR38663">
    <property type="match status" value="1"/>
</dbReference>
<sequence length="524" mass="56277">MECALVLVGAGPCALAVLGRLAYAADGRCGTSPAEAARARELLRSTLVVSSAGWMGGWQAKLASQGVAWLRSPTFVNPHPARPIDDALLAFATARRAPLRRIRGVRHAWVAVAPPLLDDFCEGLLLELERRLPASTLPSRQQLTAAAVYHATVLQIRPREGRFELILADGCPPLTAARVVVATADGGVRALPEWFADAQRSARVPHSLLHSTDLAALHAACGKPPPLAPRRAAVSRAAGWHLATRAARLLRRGLACVEDALAGRPWVSRVLAAMPSALAAPDAMAARGEGRLVVVGGGLSAAQLAIRALKLGWRHVLLVSRGALVVRPFDLHACWLERHWQPALLADEEEFFRSAYERRRALLHAARPGGSVTPCCWEELGRLARRGGLRVEEHTCVTRAEWREGATERSPLQGRSAGYACWHLKLTHAAGRETSARADTIWLATGNRLDVTAQPLLRSVRECSSAREHGGLPELTPSLRWEDGMKLYIAGALSALQIGPDALTLGGAGLCAARIVSDILQEEP</sequence>
<keyword evidence="1" id="KW-0732">Signal</keyword>
<evidence type="ECO:0000313" key="2">
    <source>
        <dbReference type="EMBL" id="KAL1510968.1"/>
    </source>
</evidence>
<reference evidence="2 3" key="1">
    <citation type="journal article" date="2024" name="Science">
        <title>Giant polyketide synthase enzymes in the biosynthesis of giant marine polyether toxins.</title>
        <authorList>
            <person name="Fallon T.R."/>
            <person name="Shende V.V."/>
            <person name="Wierzbicki I.H."/>
            <person name="Pendleton A.L."/>
            <person name="Watervoot N.F."/>
            <person name="Auber R.P."/>
            <person name="Gonzalez D.J."/>
            <person name="Wisecaver J.H."/>
            <person name="Moore B.S."/>
        </authorList>
    </citation>
    <scope>NUCLEOTIDE SEQUENCE [LARGE SCALE GENOMIC DNA]</scope>
    <source>
        <strain evidence="2 3">12B1</strain>
    </source>
</reference>
<accession>A0AB34J2S3</accession>
<keyword evidence="3" id="KW-1185">Reference proteome</keyword>
<feature type="chain" id="PRO_5044289438" description="L-ornithine N(5)-monooxygenase" evidence="1">
    <location>
        <begin position="25"/>
        <end position="524"/>
    </location>
</feature>
<name>A0AB34J2S3_PRYPA</name>
<dbReference type="PANTHER" id="PTHR38663:SF1">
    <property type="entry name" value="L-ORNITHINE N(5)-MONOOXYGENASE"/>
    <property type="match status" value="1"/>
</dbReference>
<dbReference type="SUPFAM" id="SSF51905">
    <property type="entry name" value="FAD/NAD(P)-binding domain"/>
    <property type="match status" value="1"/>
</dbReference>
<dbReference type="InterPro" id="IPR036188">
    <property type="entry name" value="FAD/NAD-bd_sf"/>
</dbReference>
<evidence type="ECO:0000256" key="1">
    <source>
        <dbReference type="SAM" id="SignalP"/>
    </source>
</evidence>
<proteinExistence type="predicted"/>
<organism evidence="2 3">
    <name type="scientific">Prymnesium parvum</name>
    <name type="common">Toxic golden alga</name>
    <dbReference type="NCBI Taxonomy" id="97485"/>
    <lineage>
        <taxon>Eukaryota</taxon>
        <taxon>Haptista</taxon>
        <taxon>Haptophyta</taxon>
        <taxon>Prymnesiophyceae</taxon>
        <taxon>Prymnesiales</taxon>
        <taxon>Prymnesiaceae</taxon>
        <taxon>Prymnesium</taxon>
    </lineage>
</organism>
<dbReference type="AlphaFoldDB" id="A0AB34J2S3"/>